<dbReference type="PROSITE" id="PS51832">
    <property type="entry name" value="HD_GYP"/>
    <property type="match status" value="1"/>
</dbReference>
<dbReference type="InterPro" id="IPR000160">
    <property type="entry name" value="GGDEF_dom"/>
</dbReference>
<dbReference type="PANTHER" id="PTHR44757">
    <property type="entry name" value="DIGUANYLATE CYCLASE DGCP"/>
    <property type="match status" value="1"/>
</dbReference>
<dbReference type="InterPro" id="IPR003607">
    <property type="entry name" value="HD/PDEase_dom"/>
</dbReference>
<dbReference type="Gene3D" id="3.30.450.20">
    <property type="entry name" value="PAS domain"/>
    <property type="match status" value="8"/>
</dbReference>
<evidence type="ECO:0000313" key="1">
    <source>
        <dbReference type="EMBL" id="BCR35755.1"/>
    </source>
</evidence>
<dbReference type="PROSITE" id="PS50113">
    <property type="entry name" value="PAC"/>
    <property type="match status" value="3"/>
</dbReference>
<dbReference type="Pfam" id="PF13426">
    <property type="entry name" value="PAS_9"/>
    <property type="match status" value="3"/>
</dbReference>
<accession>A0A7U9TGM2</accession>
<dbReference type="InterPro" id="IPR043128">
    <property type="entry name" value="Rev_trsase/Diguanyl_cyclase"/>
</dbReference>
<dbReference type="InterPro" id="IPR052155">
    <property type="entry name" value="Biofilm_reg_signaling"/>
</dbReference>
<dbReference type="Gene3D" id="1.10.3210.10">
    <property type="entry name" value="Hypothetical protein af1432"/>
    <property type="match status" value="1"/>
</dbReference>
<organism evidence="1 2">
    <name type="scientific">Mariniplasma anaerobium</name>
    <dbReference type="NCBI Taxonomy" id="2735436"/>
    <lineage>
        <taxon>Bacteria</taxon>
        <taxon>Bacillati</taxon>
        <taxon>Mycoplasmatota</taxon>
        <taxon>Mollicutes</taxon>
        <taxon>Acholeplasmatales</taxon>
        <taxon>Acholeplasmataceae</taxon>
        <taxon>Mariniplasma</taxon>
    </lineage>
</organism>
<dbReference type="InterPro" id="IPR037522">
    <property type="entry name" value="HD_GYP_dom"/>
</dbReference>
<sequence>MNKSFYKDILYQSPIGYAYHEIILDDTGNPCDYRFIEVNSAFESFTGLLSKNIIGKTVLEVIPNITKDKFEWISFYGDIALNNKLETFESYSEPLKKWYKIEAFSPKKGFFITVFTDITSKVKQEKDFSKLENVFANVIQNAPIPIMIHRSDGAVLNISDAWENLSGYKYNDISTVDKWTKAAYGTKHNDVKNFINKLYNLNESQHDGEFLINTKDHKQLLWDFYSAYIGETADNRKLAMSVAIDVTEEKNAIQALVKERLLLEATLLSVGDGVICTNQIGEITLINKIAENLTGWTKKDALGRKIEDVFTIFNELTGVASENIVRKVIEKGTIHQLANHTVLRSKDGKERPIADSAAPIILSSGEVIGAVLVFRDYTEKYRSQNEIENLVEELKHTHILLDASLNSPVDMIILSLDKDYNYLFFNEAHRQSMIYSYNAHIKIGDCLFDFMTSEEDIKKAKLNYDKALFGTSHMTVEKFGDVEINTFETIYSPIKDEKGTIIGVTAYAKNITERVNRIRQIQDSNDNYKLILNSTTDGMYGVDLNNKCTFVNKSFLRLLGYEKEDFFLGKNIHNTIHHHYSNGTKYPEDECDVEHAVLIGEKGNIGESVLWKKDGSKLHVEFTANPQFKDGKLIGAVVNFRDISERLRDEKALKNEKELAQEYLNIAGVMILVLDQNGRVTLINKKGCELLGANEKDILGKNWFDNFIPKNQIKDVKKIFKSIFIESSNFVSRYENSIINVKGEQRDILWNNSMLFNSEGKIIGVLSSGEDITEMNITLDELKDSEKRFRNLFEKAPFGYQSLDANGCFLEVNQKWVEIFGYKKAEVIGKSFGDLLVPNYKRMFGKKFNTFKKNGTIHSEFMMLTKEGKQIEVGFDGNIAYNKNNKFQQTHCTVSDITEINIANSKLRESEMRYRQLVNNLDAGIVIHAPDSTIISFNKRAEELLVLGHDELNGKKATSNKFHFTDSKSNKLNKELYPINIILETKQPLKDYIIGIKHILNNTLTWVSVNGVPIFNDNHSLIEVVISFTDISLEKIKQDEITYLSNHDYLTGLYNRRYFSESYHALNHEQYYPLGIMMIDVNGLKIINDAYGHNIGDIVLKKVSEILFKSSRKEDIICRIGGDEFAIVFPNIKQDKLEDIKQTIKENAKNIKVRNVALSLAIGSELKSDSNQNDLDKILKLAENNMYRHKITEGASMRNKAIKAILRTLTDKYTEERIHSKKVSRLCKKMGEVLKLKEEDIKELEQAGMYHDIGKISIPDAILNKPGRLTKEEFEVIKTHPEISYQILRAADEYSDLAIHALHHHERWDGKGYPSGKKGLDIPMFSRIICIIDAYEAMTAVRVYKDKMSQRETVEEIIRCSGSQFDESLAKTFVEKVLKEEWKILNV</sequence>
<dbReference type="InterPro" id="IPR035965">
    <property type="entry name" value="PAS-like_dom_sf"/>
</dbReference>
<dbReference type="GO" id="GO:0006355">
    <property type="term" value="P:regulation of DNA-templated transcription"/>
    <property type="evidence" value="ECO:0007669"/>
    <property type="project" value="InterPro"/>
</dbReference>
<gene>
    <name evidence="1" type="ORF">MPAN_006480</name>
</gene>
<dbReference type="CDD" id="cd00077">
    <property type="entry name" value="HDc"/>
    <property type="match status" value="1"/>
</dbReference>
<dbReference type="InterPro" id="IPR001610">
    <property type="entry name" value="PAC"/>
</dbReference>
<dbReference type="PROSITE" id="PS50887">
    <property type="entry name" value="GGDEF"/>
    <property type="match status" value="1"/>
</dbReference>
<dbReference type="SMART" id="SM00086">
    <property type="entry name" value="PAC"/>
    <property type="match status" value="6"/>
</dbReference>
<protein>
    <recommendedName>
        <fullName evidence="3">PAS domain S-box-containing protein/diguanylate cyclase (GGDEF)-like protein</fullName>
    </recommendedName>
</protein>
<dbReference type="SMART" id="SM00267">
    <property type="entry name" value="GGDEF"/>
    <property type="match status" value="1"/>
</dbReference>
<dbReference type="NCBIfam" id="TIGR00229">
    <property type="entry name" value="sensory_box"/>
    <property type="match status" value="6"/>
</dbReference>
<dbReference type="Pfam" id="PF00989">
    <property type="entry name" value="PAS"/>
    <property type="match status" value="3"/>
</dbReference>
<dbReference type="Pfam" id="PF00990">
    <property type="entry name" value="GGDEF"/>
    <property type="match status" value="1"/>
</dbReference>
<dbReference type="Proteomes" id="UP000620133">
    <property type="component" value="Chromosome"/>
</dbReference>
<keyword evidence="2" id="KW-1185">Reference proteome</keyword>
<name>A0A7U9TGM2_9MOLU</name>
<dbReference type="SUPFAM" id="SSF109604">
    <property type="entry name" value="HD-domain/PDEase-like"/>
    <property type="match status" value="1"/>
</dbReference>
<dbReference type="Gene3D" id="3.30.70.270">
    <property type="match status" value="1"/>
</dbReference>
<dbReference type="InterPro" id="IPR013767">
    <property type="entry name" value="PAS_fold"/>
</dbReference>
<dbReference type="RefSeq" id="WP_176238592.1">
    <property type="nucleotide sequence ID" value="NZ_AP024412.1"/>
</dbReference>
<dbReference type="CDD" id="cd00130">
    <property type="entry name" value="PAS"/>
    <property type="match status" value="5"/>
</dbReference>
<proteinExistence type="predicted"/>
<reference evidence="1" key="1">
    <citation type="submission" date="2021-01" db="EMBL/GenBank/DDBJ databases">
        <title>Draft genome sequence of Acholeplasmataceae bacterium strain Mahy22.</title>
        <authorList>
            <person name="Watanabe M."/>
            <person name="Kojima H."/>
            <person name="Fukui M."/>
        </authorList>
    </citation>
    <scope>NUCLEOTIDE SEQUENCE</scope>
    <source>
        <strain evidence="1">Mahy22</strain>
    </source>
</reference>
<dbReference type="InterPro" id="IPR000700">
    <property type="entry name" value="PAS-assoc_C"/>
</dbReference>
<dbReference type="InterPro" id="IPR029787">
    <property type="entry name" value="Nucleotide_cyclase"/>
</dbReference>
<dbReference type="Pfam" id="PF13188">
    <property type="entry name" value="PAS_8"/>
    <property type="match status" value="1"/>
</dbReference>
<dbReference type="InterPro" id="IPR000014">
    <property type="entry name" value="PAS"/>
</dbReference>
<dbReference type="KEGG" id="manr:MPAN_006480"/>
<dbReference type="SMART" id="SM00091">
    <property type="entry name" value="PAS"/>
    <property type="match status" value="6"/>
</dbReference>
<dbReference type="CDD" id="cd01949">
    <property type="entry name" value="GGDEF"/>
    <property type="match status" value="1"/>
</dbReference>
<dbReference type="EMBL" id="AP024412">
    <property type="protein sequence ID" value="BCR35755.1"/>
    <property type="molecule type" value="Genomic_DNA"/>
</dbReference>
<dbReference type="SUPFAM" id="SSF55785">
    <property type="entry name" value="PYP-like sensor domain (PAS domain)"/>
    <property type="match status" value="7"/>
</dbReference>
<evidence type="ECO:0008006" key="3">
    <source>
        <dbReference type="Google" id="ProtNLM"/>
    </source>
</evidence>
<dbReference type="NCBIfam" id="TIGR00254">
    <property type="entry name" value="GGDEF"/>
    <property type="match status" value="1"/>
</dbReference>
<dbReference type="PROSITE" id="PS50112">
    <property type="entry name" value="PAS"/>
    <property type="match status" value="6"/>
</dbReference>
<dbReference type="SMART" id="SM00471">
    <property type="entry name" value="HDc"/>
    <property type="match status" value="1"/>
</dbReference>
<dbReference type="PANTHER" id="PTHR44757:SF2">
    <property type="entry name" value="BIOFILM ARCHITECTURE MAINTENANCE PROTEIN MBAA"/>
    <property type="match status" value="1"/>
</dbReference>
<evidence type="ECO:0000313" key="2">
    <source>
        <dbReference type="Proteomes" id="UP000620133"/>
    </source>
</evidence>
<dbReference type="SUPFAM" id="SSF55073">
    <property type="entry name" value="Nucleotide cyclase"/>
    <property type="match status" value="1"/>
</dbReference>
<dbReference type="Pfam" id="PF13487">
    <property type="entry name" value="HD_5"/>
    <property type="match status" value="1"/>
</dbReference>